<dbReference type="SUPFAM" id="SSF48403">
    <property type="entry name" value="Ankyrin repeat"/>
    <property type="match status" value="1"/>
</dbReference>
<dbReference type="SMART" id="SM00248">
    <property type="entry name" value="ANK"/>
    <property type="match status" value="3"/>
</dbReference>
<evidence type="ECO:0000313" key="5">
    <source>
        <dbReference type="Proteomes" id="UP001648503"/>
    </source>
</evidence>
<dbReference type="EMBL" id="JAFCIX010000172">
    <property type="protein sequence ID" value="KAH6597023.1"/>
    <property type="molecule type" value="Genomic_DNA"/>
</dbReference>
<dbReference type="Gene3D" id="1.25.40.20">
    <property type="entry name" value="Ankyrin repeat-containing domain"/>
    <property type="match status" value="1"/>
</dbReference>
<proteinExistence type="predicted"/>
<evidence type="ECO:0000256" key="3">
    <source>
        <dbReference type="PROSITE-ProRule" id="PRU00023"/>
    </source>
</evidence>
<evidence type="ECO:0000313" key="4">
    <source>
        <dbReference type="EMBL" id="KAH6597023.1"/>
    </source>
</evidence>
<dbReference type="PANTHER" id="PTHR24171:SF8">
    <property type="entry name" value="BRCA1-ASSOCIATED RING DOMAIN PROTEIN 1"/>
    <property type="match status" value="1"/>
</dbReference>
<keyword evidence="1" id="KW-0677">Repeat</keyword>
<gene>
    <name evidence="4" type="ORF">BASA50_004781</name>
</gene>
<feature type="repeat" description="ANK" evidence="3">
    <location>
        <begin position="76"/>
        <end position="98"/>
    </location>
</feature>
<feature type="repeat" description="ANK" evidence="3">
    <location>
        <begin position="112"/>
        <end position="144"/>
    </location>
</feature>
<dbReference type="PROSITE" id="PS50088">
    <property type="entry name" value="ANK_REPEAT"/>
    <property type="match status" value="2"/>
</dbReference>
<sequence>MALASNSEAMPPVDLSISEAGMCAAATTNNTDALDPELAQEMVMSARVGDLDDFKSLMQLHSISLRDASLCRSLYGAQTALHMAAANGHLETVQYLVSGLNGPADVNVTNEEGSTPLHWAALNGHIEIVGLLLEHGASATLKNKAGKSAVTVSAQANHIEIMDLLLKSFDPDDENEEELSAVAESTAQLAAAHGFENVTVRFEDDSDANDVDMVASTSIER</sequence>
<dbReference type="Pfam" id="PF12796">
    <property type="entry name" value="Ank_2"/>
    <property type="match status" value="1"/>
</dbReference>
<dbReference type="PRINTS" id="PR01415">
    <property type="entry name" value="ANKYRIN"/>
</dbReference>
<organism evidence="4 5">
    <name type="scientific">Batrachochytrium salamandrivorans</name>
    <dbReference type="NCBI Taxonomy" id="1357716"/>
    <lineage>
        <taxon>Eukaryota</taxon>
        <taxon>Fungi</taxon>
        <taxon>Fungi incertae sedis</taxon>
        <taxon>Chytridiomycota</taxon>
        <taxon>Chytridiomycota incertae sedis</taxon>
        <taxon>Chytridiomycetes</taxon>
        <taxon>Rhizophydiales</taxon>
        <taxon>Rhizophydiales incertae sedis</taxon>
        <taxon>Batrachochytrium</taxon>
    </lineage>
</organism>
<keyword evidence="5" id="KW-1185">Reference proteome</keyword>
<dbReference type="PROSITE" id="PS50297">
    <property type="entry name" value="ANK_REP_REGION"/>
    <property type="match status" value="2"/>
</dbReference>
<accession>A0ABQ8FG17</accession>
<name>A0ABQ8FG17_9FUNG</name>
<dbReference type="InterPro" id="IPR036770">
    <property type="entry name" value="Ankyrin_rpt-contain_sf"/>
</dbReference>
<dbReference type="InterPro" id="IPR002110">
    <property type="entry name" value="Ankyrin_rpt"/>
</dbReference>
<keyword evidence="2 3" id="KW-0040">ANK repeat</keyword>
<protein>
    <submittedName>
        <fullName evidence="4">Uncharacterized protein</fullName>
    </submittedName>
</protein>
<dbReference type="Proteomes" id="UP001648503">
    <property type="component" value="Unassembled WGS sequence"/>
</dbReference>
<dbReference type="PANTHER" id="PTHR24171">
    <property type="entry name" value="ANKYRIN REPEAT DOMAIN-CONTAINING PROTEIN 39-RELATED"/>
    <property type="match status" value="1"/>
</dbReference>
<reference evidence="4 5" key="1">
    <citation type="submission" date="2021-02" db="EMBL/GenBank/DDBJ databases">
        <title>Variation within the Batrachochytrium salamandrivorans European outbreak.</title>
        <authorList>
            <person name="Kelly M."/>
            <person name="Pasmans F."/>
            <person name="Shea T.P."/>
            <person name="Munoz J.F."/>
            <person name="Carranza S."/>
            <person name="Cuomo C.A."/>
            <person name="Martel A."/>
        </authorList>
    </citation>
    <scope>NUCLEOTIDE SEQUENCE [LARGE SCALE GENOMIC DNA]</scope>
    <source>
        <strain evidence="4 5">AMFP18/2</strain>
    </source>
</reference>
<comment type="caution">
    <text evidence="4">The sequence shown here is derived from an EMBL/GenBank/DDBJ whole genome shotgun (WGS) entry which is preliminary data.</text>
</comment>
<evidence type="ECO:0000256" key="2">
    <source>
        <dbReference type="ARBA" id="ARBA00023043"/>
    </source>
</evidence>
<evidence type="ECO:0000256" key="1">
    <source>
        <dbReference type="ARBA" id="ARBA00022737"/>
    </source>
</evidence>